<evidence type="ECO:0000313" key="17">
    <source>
        <dbReference type="EMBL" id="KAH0462302.1"/>
    </source>
</evidence>
<evidence type="ECO:0000256" key="2">
    <source>
        <dbReference type="ARBA" id="ARBA00022737"/>
    </source>
</evidence>
<keyword evidence="9" id="KW-0805">Transcription regulation</keyword>
<evidence type="ECO:0000256" key="11">
    <source>
        <dbReference type="ARBA" id="ARBA00023242"/>
    </source>
</evidence>
<dbReference type="PROSITE" id="PS00028">
    <property type="entry name" value="ZINC_FINGER_C2H2_1"/>
    <property type="match status" value="3"/>
</dbReference>
<dbReference type="GO" id="GO:0008270">
    <property type="term" value="F:zinc ion binding"/>
    <property type="evidence" value="ECO:0007669"/>
    <property type="project" value="UniProtKB-KW"/>
</dbReference>
<evidence type="ECO:0000256" key="5">
    <source>
        <dbReference type="ARBA" id="ARBA00022853"/>
    </source>
</evidence>
<dbReference type="SMART" id="SM00355">
    <property type="entry name" value="ZnF_C2H2"/>
    <property type="match status" value="4"/>
</dbReference>
<accession>A0AAV7H373</accession>
<feature type="domain" description="C2H2-type" evidence="14">
    <location>
        <begin position="1270"/>
        <end position="1299"/>
    </location>
</feature>
<dbReference type="PROSITE" id="PS51183">
    <property type="entry name" value="JMJN"/>
    <property type="match status" value="1"/>
</dbReference>
<feature type="domain" description="C2H2-type" evidence="14">
    <location>
        <begin position="1330"/>
        <end position="1361"/>
    </location>
</feature>
<dbReference type="InterPro" id="IPR003347">
    <property type="entry name" value="JmjC_dom"/>
</dbReference>
<dbReference type="Proteomes" id="UP000775213">
    <property type="component" value="Unassembled WGS sequence"/>
</dbReference>
<evidence type="ECO:0000256" key="7">
    <source>
        <dbReference type="ARBA" id="ARBA00023002"/>
    </source>
</evidence>
<feature type="compositionally biased region" description="Low complexity" evidence="13">
    <location>
        <begin position="77"/>
        <end position="97"/>
    </location>
</feature>
<keyword evidence="7" id="KW-0560">Oxidoreductase</keyword>
<protein>
    <recommendedName>
        <fullName evidence="19">Lysine-specific demethylase REF6</fullName>
    </recommendedName>
</protein>
<evidence type="ECO:0000256" key="13">
    <source>
        <dbReference type="SAM" id="MobiDB-lite"/>
    </source>
</evidence>
<evidence type="ECO:0000256" key="12">
    <source>
        <dbReference type="PROSITE-ProRule" id="PRU00042"/>
    </source>
</evidence>
<dbReference type="SMART" id="SM00545">
    <property type="entry name" value="JmjN"/>
    <property type="match status" value="1"/>
</dbReference>
<feature type="compositionally biased region" description="Basic residues" evidence="13">
    <location>
        <begin position="1179"/>
        <end position="1194"/>
    </location>
</feature>
<dbReference type="PANTHER" id="PTHR10694:SF38">
    <property type="entry name" value="LYSINE-SPECIFIC DEMETHYLASE REF6"/>
    <property type="match status" value="1"/>
</dbReference>
<dbReference type="Gene3D" id="3.30.160.60">
    <property type="entry name" value="Classic Zinc Finger"/>
    <property type="match status" value="1"/>
</dbReference>
<gene>
    <name evidence="17" type="ORF">IEQ34_009877</name>
</gene>
<dbReference type="PANTHER" id="PTHR10694">
    <property type="entry name" value="LYSINE-SPECIFIC DEMETHYLASE"/>
    <property type="match status" value="1"/>
</dbReference>
<evidence type="ECO:0000256" key="4">
    <source>
        <dbReference type="ARBA" id="ARBA00022833"/>
    </source>
</evidence>
<evidence type="ECO:0000256" key="8">
    <source>
        <dbReference type="ARBA" id="ARBA00023004"/>
    </source>
</evidence>
<evidence type="ECO:0000256" key="1">
    <source>
        <dbReference type="ARBA" id="ARBA00022723"/>
    </source>
</evidence>
<evidence type="ECO:0000259" key="14">
    <source>
        <dbReference type="PROSITE" id="PS50157"/>
    </source>
</evidence>
<dbReference type="Pfam" id="PF02373">
    <property type="entry name" value="JmjC"/>
    <property type="match status" value="1"/>
</dbReference>
<dbReference type="EMBL" id="JAGFBR010000009">
    <property type="protein sequence ID" value="KAH0462302.1"/>
    <property type="molecule type" value="Genomic_DNA"/>
</dbReference>
<dbReference type="PROSITE" id="PS50157">
    <property type="entry name" value="ZINC_FINGER_C2H2_2"/>
    <property type="match status" value="3"/>
</dbReference>
<sequence>MAVDPPSVEILTWLKSLPAAPEYHPTLSEFQDPIAYILKIEKEASAYGICKIVPPLPAAPKKTAFANLNKSFAARLPNSSTSPSPNPSPNSNSKRSPIFSTRHQQIGFCPRRPRPVQKPVWQSGDCYTLSQFEAKAKLFELSYLSKSAPAAAAAAAAASGASSLKKKKKKHMNRQKKSSKLSSSSLSALELETLYWKACADKPFSVEYANDIPGSGFPPIGSSTGKRWREEEAASNVGETAWNMRGVSRAKGSLLRFMKEEIPGVTSPMVYVAMMFSWFAWHVEDHELHSLNYLHLGAGKTWYGVPRDAALAFEDIVRIHGYCGEVNPLMTFTILGEKTTVMSPEVLIDAGIPCCRLVQNAGEFVVTFPGSYHCGFSHGFNCGEAANIATPGWLRVAKEAAIRRASTNYPPMVSHYQLLYALALSLCSRMPMCGNNEPRSSRIKDKIRGEGELMIKKTFVQSVVETNGLLSCLLEKGSSCIVLPHNTSDSPLSSNLLVRSQVKVKPRLSLGLCSREEALKASRALPSDDVMLDRNTGMKHLSGFGSLKGNSVAVYHRKKHTATSNNKSVTTEVASSMLELRNLKEEKESNLEADGLLDQGLLSCVTCGILSFACVAVVEPREAAARYLTSAGCCSLIDEGFCSGEITDVAHDTNLQGGNGCLGRIDGDVKERLVEDMDHSSRYSTYVSDPIEVGSEISEQNGISALDLLASAYGGESSDSDDERLPNEMSVCTHESYGKEFLVSYKLDNDRVATKHPDLWFGKVPFAEVEQELVGAKCHNVVPAENSRGTTSNDPYNLRSEIADDRCLLKLESSRCYKPEHKKSLALHSIKDGGQAPTSSNSIWPLEGPIHSSSKDLGSSYHTPGTHCDHGTNMKMQDATPTSDDSSVSVAPCYGIDVPCEHSNGAAHLISYNSDMKKAAVAAMQRSDKDSSRMHVFCLQHAMEVEKKLCSIGGVHIMLLCHPDYPKIEAEAKALAEELGISYAWNKIDFREAAEKDHEKIQAALKDEESIPTNSDWAVKLGINLYYSASLSKSPLYSKQMPYNAVIYKSFSCNSPNSSTGKTKNSGRKPGRQKKIVVAGKWCGKVWMSNQVHPYLAQRKDAQDEEAEEGPFMRGGITNPNSVIGSESKGTSANDSGSTSRESKKRKKKPMQKSNEKRQRLNQSNNFLKAIEDDDKISQKNKGRILRSSHSRLKHKDETEGGPSSRLRKRPMKSDETKIVKPSFKKPNESRTKGGQPPKSNDDEGEYTCDIDGCSLSFGTKQELSLHKRDICPVKGCGKKLFSHKYMMQHRKVHMDDRPLECPWKGCKMTFKWAWARTEHIRVHTGDRPYICREPGCGQTFRFVSDFSRHKRKTSHSAKKLRRS</sequence>
<dbReference type="Gene3D" id="2.60.120.650">
    <property type="entry name" value="Cupin"/>
    <property type="match status" value="1"/>
</dbReference>
<keyword evidence="6" id="KW-0223">Dioxygenase</keyword>
<dbReference type="SUPFAM" id="SSF57667">
    <property type="entry name" value="beta-beta-alpha zinc fingers"/>
    <property type="match status" value="1"/>
</dbReference>
<evidence type="ECO:0000259" key="15">
    <source>
        <dbReference type="PROSITE" id="PS51183"/>
    </source>
</evidence>
<evidence type="ECO:0000256" key="3">
    <source>
        <dbReference type="ARBA" id="ARBA00022771"/>
    </source>
</evidence>
<evidence type="ECO:0000256" key="6">
    <source>
        <dbReference type="ARBA" id="ARBA00022964"/>
    </source>
</evidence>
<dbReference type="SUPFAM" id="SSF51197">
    <property type="entry name" value="Clavaminate synthase-like"/>
    <property type="match status" value="1"/>
</dbReference>
<feature type="domain" description="JmjN" evidence="15">
    <location>
        <begin position="20"/>
        <end position="61"/>
    </location>
</feature>
<proteinExistence type="predicted"/>
<feature type="compositionally biased region" description="Polar residues" evidence="13">
    <location>
        <begin position="1118"/>
        <end position="1135"/>
    </location>
</feature>
<dbReference type="SMART" id="SM00558">
    <property type="entry name" value="JmjC"/>
    <property type="match status" value="1"/>
</dbReference>
<keyword evidence="4" id="KW-0862">Zinc</keyword>
<dbReference type="InterPro" id="IPR013087">
    <property type="entry name" value="Znf_C2H2_type"/>
</dbReference>
<evidence type="ECO:0000313" key="18">
    <source>
        <dbReference type="Proteomes" id="UP000775213"/>
    </source>
</evidence>
<feature type="region of interest" description="Disordered" evidence="13">
    <location>
        <begin position="76"/>
        <end position="97"/>
    </location>
</feature>
<feature type="region of interest" description="Disordered" evidence="13">
    <location>
        <begin position="1100"/>
        <end position="1244"/>
    </location>
</feature>
<evidence type="ECO:0000256" key="9">
    <source>
        <dbReference type="ARBA" id="ARBA00023015"/>
    </source>
</evidence>
<keyword evidence="5" id="KW-0156">Chromatin regulator</keyword>
<keyword evidence="11" id="KW-0539">Nucleus</keyword>
<dbReference type="Pfam" id="PF02375">
    <property type="entry name" value="JmjN"/>
    <property type="match status" value="1"/>
</dbReference>
<dbReference type="PROSITE" id="PS51184">
    <property type="entry name" value="JMJC"/>
    <property type="match status" value="1"/>
</dbReference>
<feature type="region of interest" description="Disordered" evidence="13">
    <location>
        <begin position="160"/>
        <end position="181"/>
    </location>
</feature>
<reference evidence="17 18" key="1">
    <citation type="journal article" date="2021" name="Hortic Res">
        <title>Chromosome-scale assembly of the Dendrobium chrysotoxum genome enhances the understanding of orchid evolution.</title>
        <authorList>
            <person name="Zhang Y."/>
            <person name="Zhang G.Q."/>
            <person name="Zhang D."/>
            <person name="Liu X.D."/>
            <person name="Xu X.Y."/>
            <person name="Sun W.H."/>
            <person name="Yu X."/>
            <person name="Zhu X."/>
            <person name="Wang Z.W."/>
            <person name="Zhao X."/>
            <person name="Zhong W.Y."/>
            <person name="Chen H."/>
            <person name="Yin W.L."/>
            <person name="Huang T."/>
            <person name="Niu S.C."/>
            <person name="Liu Z.J."/>
        </authorList>
    </citation>
    <scope>NUCLEOTIDE SEQUENCE [LARGE SCALE GENOMIC DNA]</scope>
    <source>
        <strain evidence="17">Lindl</strain>
    </source>
</reference>
<name>A0AAV7H373_DENCH</name>
<feature type="compositionally biased region" description="Basic residues" evidence="13">
    <location>
        <begin position="164"/>
        <end position="179"/>
    </location>
</feature>
<organism evidence="17 18">
    <name type="scientific">Dendrobium chrysotoxum</name>
    <name type="common">Orchid</name>
    <dbReference type="NCBI Taxonomy" id="161865"/>
    <lineage>
        <taxon>Eukaryota</taxon>
        <taxon>Viridiplantae</taxon>
        <taxon>Streptophyta</taxon>
        <taxon>Embryophyta</taxon>
        <taxon>Tracheophyta</taxon>
        <taxon>Spermatophyta</taxon>
        <taxon>Magnoliopsida</taxon>
        <taxon>Liliopsida</taxon>
        <taxon>Asparagales</taxon>
        <taxon>Orchidaceae</taxon>
        <taxon>Epidendroideae</taxon>
        <taxon>Malaxideae</taxon>
        <taxon>Dendrobiinae</taxon>
        <taxon>Dendrobium</taxon>
    </lineage>
</organism>
<feature type="domain" description="C2H2-type" evidence="14">
    <location>
        <begin position="1300"/>
        <end position="1329"/>
    </location>
</feature>
<keyword evidence="1" id="KW-0479">Metal-binding</keyword>
<feature type="domain" description="JmjC" evidence="16">
    <location>
        <begin position="226"/>
        <end position="405"/>
    </location>
</feature>
<evidence type="ECO:0008006" key="19">
    <source>
        <dbReference type="Google" id="ProtNLM"/>
    </source>
</evidence>
<keyword evidence="3 12" id="KW-0863">Zinc-finger</keyword>
<dbReference type="GO" id="GO:0034647">
    <property type="term" value="F:histone H3K4me/H3K4me2/H3K4me3 demethylase activity"/>
    <property type="evidence" value="ECO:0007669"/>
    <property type="project" value="TreeGrafter"/>
</dbReference>
<dbReference type="InterPro" id="IPR036236">
    <property type="entry name" value="Znf_C2H2_sf"/>
</dbReference>
<keyword evidence="18" id="KW-1185">Reference proteome</keyword>
<keyword evidence="10" id="KW-0804">Transcription</keyword>
<dbReference type="GO" id="GO:0040029">
    <property type="term" value="P:epigenetic regulation of gene expression"/>
    <property type="evidence" value="ECO:0007669"/>
    <property type="project" value="UniProtKB-ARBA"/>
</dbReference>
<dbReference type="InterPro" id="IPR003349">
    <property type="entry name" value="JmjN"/>
</dbReference>
<dbReference type="FunFam" id="3.30.160.60:FF:000747">
    <property type="entry name" value="Probable lysine-specific demethylase ELF6"/>
    <property type="match status" value="1"/>
</dbReference>
<comment type="caution">
    <text evidence="17">The sequence shown here is derived from an EMBL/GenBank/DDBJ whole genome shotgun (WGS) entry which is preliminary data.</text>
</comment>
<dbReference type="GO" id="GO:0005634">
    <property type="term" value="C:nucleus"/>
    <property type="evidence" value="ECO:0007669"/>
    <property type="project" value="TreeGrafter"/>
</dbReference>
<evidence type="ECO:0000256" key="10">
    <source>
        <dbReference type="ARBA" id="ARBA00023163"/>
    </source>
</evidence>
<dbReference type="GO" id="GO:0000785">
    <property type="term" value="C:chromatin"/>
    <property type="evidence" value="ECO:0007669"/>
    <property type="project" value="TreeGrafter"/>
</dbReference>
<evidence type="ECO:0000259" key="16">
    <source>
        <dbReference type="PROSITE" id="PS51184"/>
    </source>
</evidence>
<keyword evidence="8" id="KW-0408">Iron</keyword>
<keyword evidence="2" id="KW-0677">Repeat</keyword>